<accession>A0A2K9LTP1</accession>
<dbReference type="PANTHER" id="PTHR34846">
    <property type="entry name" value="4-CARBOXYMUCONOLACTONE DECARBOXYLASE FAMILY PROTEIN (AFU_ORTHOLOGUE AFUA_6G11590)"/>
    <property type="match status" value="1"/>
</dbReference>
<dbReference type="Gene3D" id="1.20.1290.10">
    <property type="entry name" value="AhpD-like"/>
    <property type="match status" value="1"/>
</dbReference>
<dbReference type="EMBL" id="CP022684">
    <property type="protein sequence ID" value="AUM14184.1"/>
    <property type="molecule type" value="Genomic_DNA"/>
</dbReference>
<evidence type="ECO:0000313" key="2">
    <source>
        <dbReference type="EMBL" id="AUM14184.1"/>
    </source>
</evidence>
<dbReference type="PANTHER" id="PTHR34846:SF5">
    <property type="entry name" value="CARBOXYMUCONOLACTONE DECARBOXYLASE-LIKE DOMAIN-CONTAINING PROTEIN"/>
    <property type="match status" value="1"/>
</dbReference>
<gene>
    <name evidence="2" type="ORF">Kalk_17925</name>
</gene>
<dbReference type="GO" id="GO:0051920">
    <property type="term" value="F:peroxiredoxin activity"/>
    <property type="evidence" value="ECO:0007669"/>
    <property type="project" value="InterPro"/>
</dbReference>
<dbReference type="InterPro" id="IPR029032">
    <property type="entry name" value="AhpD-like"/>
</dbReference>
<keyword evidence="3" id="KW-1185">Reference proteome</keyword>
<protein>
    <recommendedName>
        <fullName evidence="1">Carboxymuconolactone decarboxylase-like domain-containing protein</fullName>
    </recommendedName>
</protein>
<evidence type="ECO:0000313" key="3">
    <source>
        <dbReference type="Proteomes" id="UP000235116"/>
    </source>
</evidence>
<dbReference type="InterPro" id="IPR003779">
    <property type="entry name" value="CMD-like"/>
</dbReference>
<dbReference type="AlphaFoldDB" id="A0A2K9LTP1"/>
<dbReference type="KEGG" id="kak:Kalk_17925"/>
<name>A0A2K9LTP1_9GAMM</name>
<organism evidence="2 3">
    <name type="scientific">Ketobacter alkanivorans</name>
    <dbReference type="NCBI Taxonomy" id="1917421"/>
    <lineage>
        <taxon>Bacteria</taxon>
        <taxon>Pseudomonadati</taxon>
        <taxon>Pseudomonadota</taxon>
        <taxon>Gammaproteobacteria</taxon>
        <taxon>Pseudomonadales</taxon>
        <taxon>Ketobacteraceae</taxon>
        <taxon>Ketobacter</taxon>
    </lineage>
</organism>
<proteinExistence type="predicted"/>
<sequence>MSVKFNSQMAPPGGWVSHDSARLPPVSRKAARPSIKVFISAVEKIGKLDAENLWLMLMHNPRVLRGMMYMASKLMPFGELDRIDTELVILRVAWNCRSRYEWGQHVDLGLRAGLTIDDIICIAEGPDTMGLGKNQVVLLQACDEFHRDRAISDAVWLKLSERFNKRLMLELLFLMGFYEGLAGVLNSTGLVLDDSLESKLNSL</sequence>
<evidence type="ECO:0000259" key="1">
    <source>
        <dbReference type="Pfam" id="PF02627"/>
    </source>
</evidence>
<feature type="domain" description="Carboxymuconolactone decarboxylase-like" evidence="1">
    <location>
        <begin position="61"/>
        <end position="133"/>
    </location>
</feature>
<reference evidence="3" key="1">
    <citation type="submission" date="2017-08" db="EMBL/GenBank/DDBJ databases">
        <title>Direct submision.</title>
        <authorList>
            <person name="Kim S.-J."/>
            <person name="Rhee S.-K."/>
        </authorList>
    </citation>
    <scope>NUCLEOTIDE SEQUENCE [LARGE SCALE GENOMIC DNA]</scope>
    <source>
        <strain evidence="3">GI5</strain>
    </source>
</reference>
<dbReference type="SUPFAM" id="SSF69118">
    <property type="entry name" value="AhpD-like"/>
    <property type="match status" value="1"/>
</dbReference>
<dbReference type="Pfam" id="PF02627">
    <property type="entry name" value="CMD"/>
    <property type="match status" value="1"/>
</dbReference>
<dbReference type="Proteomes" id="UP000235116">
    <property type="component" value="Chromosome"/>
</dbReference>